<dbReference type="Pfam" id="PF00593">
    <property type="entry name" value="TonB_dep_Rec_b-barrel"/>
    <property type="match status" value="1"/>
</dbReference>
<keyword evidence="7 8" id="KW-0998">Cell outer membrane</keyword>
<evidence type="ECO:0000256" key="4">
    <source>
        <dbReference type="ARBA" id="ARBA00022692"/>
    </source>
</evidence>
<keyword evidence="6 8" id="KW-0472">Membrane</keyword>
<keyword evidence="4 8" id="KW-0812">Transmembrane</keyword>
<feature type="domain" description="TonB-dependent receptor-like beta-barrel" evidence="10">
    <location>
        <begin position="463"/>
        <end position="830"/>
    </location>
</feature>
<evidence type="ECO:0000256" key="8">
    <source>
        <dbReference type="PROSITE-ProRule" id="PRU01360"/>
    </source>
</evidence>
<dbReference type="InterPro" id="IPR012910">
    <property type="entry name" value="Plug_dom"/>
</dbReference>
<dbReference type="EMBL" id="QPMM01000019">
    <property type="protein sequence ID" value="RFS18811.1"/>
    <property type="molecule type" value="Genomic_DNA"/>
</dbReference>
<evidence type="ECO:0000259" key="10">
    <source>
        <dbReference type="Pfam" id="PF00593"/>
    </source>
</evidence>
<evidence type="ECO:0000313" key="12">
    <source>
        <dbReference type="EMBL" id="RFS18811.1"/>
    </source>
</evidence>
<dbReference type="InterPro" id="IPR023997">
    <property type="entry name" value="TonB-dep_OMP_SusC/RagA_CS"/>
</dbReference>
<evidence type="ECO:0000259" key="11">
    <source>
        <dbReference type="Pfam" id="PF07715"/>
    </source>
</evidence>
<dbReference type="NCBIfam" id="TIGR04057">
    <property type="entry name" value="SusC_RagA_signa"/>
    <property type="match status" value="1"/>
</dbReference>
<protein>
    <submittedName>
        <fullName evidence="12">TonB-dependent receptor</fullName>
    </submittedName>
</protein>
<dbReference type="SUPFAM" id="SSF56935">
    <property type="entry name" value="Porins"/>
    <property type="match status" value="1"/>
</dbReference>
<dbReference type="NCBIfam" id="TIGR04056">
    <property type="entry name" value="OMP_RagA_SusC"/>
    <property type="match status" value="1"/>
</dbReference>
<evidence type="ECO:0000256" key="1">
    <source>
        <dbReference type="ARBA" id="ARBA00004571"/>
    </source>
</evidence>
<dbReference type="Gene3D" id="2.60.40.1120">
    <property type="entry name" value="Carboxypeptidase-like, regulatory domain"/>
    <property type="match status" value="1"/>
</dbReference>
<keyword evidence="2 8" id="KW-0813">Transport</keyword>
<dbReference type="InterPro" id="IPR023996">
    <property type="entry name" value="TonB-dep_OMP_SusC/RagA"/>
</dbReference>
<comment type="similarity">
    <text evidence="8 9">Belongs to the TonB-dependent receptor family.</text>
</comment>
<organism evidence="12 13">
    <name type="scientific">Chitinophaga silvatica</name>
    <dbReference type="NCBI Taxonomy" id="2282649"/>
    <lineage>
        <taxon>Bacteria</taxon>
        <taxon>Pseudomonadati</taxon>
        <taxon>Bacteroidota</taxon>
        <taxon>Chitinophagia</taxon>
        <taxon>Chitinophagales</taxon>
        <taxon>Chitinophagaceae</taxon>
        <taxon>Chitinophaga</taxon>
    </lineage>
</organism>
<keyword evidence="3 8" id="KW-1134">Transmembrane beta strand</keyword>
<dbReference type="AlphaFoldDB" id="A0A3E1Y2C8"/>
<evidence type="ECO:0000256" key="7">
    <source>
        <dbReference type="ARBA" id="ARBA00023237"/>
    </source>
</evidence>
<evidence type="ECO:0000256" key="6">
    <source>
        <dbReference type="ARBA" id="ARBA00023136"/>
    </source>
</evidence>
<evidence type="ECO:0000256" key="9">
    <source>
        <dbReference type="RuleBase" id="RU003357"/>
    </source>
</evidence>
<comment type="caution">
    <text evidence="12">The sequence shown here is derived from an EMBL/GenBank/DDBJ whole genome shotgun (WGS) entry which is preliminary data.</text>
</comment>
<dbReference type="InterPro" id="IPR000531">
    <property type="entry name" value="Beta-barrel_TonB"/>
</dbReference>
<dbReference type="InterPro" id="IPR039426">
    <property type="entry name" value="TonB-dep_rcpt-like"/>
</dbReference>
<dbReference type="Proteomes" id="UP000260644">
    <property type="component" value="Unassembled WGS sequence"/>
</dbReference>
<dbReference type="Pfam" id="PF07715">
    <property type="entry name" value="Plug"/>
    <property type="match status" value="1"/>
</dbReference>
<evidence type="ECO:0000256" key="5">
    <source>
        <dbReference type="ARBA" id="ARBA00023077"/>
    </source>
</evidence>
<evidence type="ECO:0000256" key="2">
    <source>
        <dbReference type="ARBA" id="ARBA00022448"/>
    </source>
</evidence>
<dbReference type="PROSITE" id="PS52016">
    <property type="entry name" value="TONB_DEPENDENT_REC_3"/>
    <property type="match status" value="1"/>
</dbReference>
<dbReference type="FunFam" id="2.170.130.10:FF:000008">
    <property type="entry name" value="SusC/RagA family TonB-linked outer membrane protein"/>
    <property type="match status" value="1"/>
</dbReference>
<feature type="domain" description="TonB-dependent receptor plug" evidence="11">
    <location>
        <begin position="176"/>
        <end position="283"/>
    </location>
</feature>
<dbReference type="InterPro" id="IPR037066">
    <property type="entry name" value="Plug_dom_sf"/>
</dbReference>
<keyword evidence="12" id="KW-0675">Receptor</keyword>
<keyword evidence="5 9" id="KW-0798">TonB box</keyword>
<comment type="subcellular location">
    <subcellularLocation>
        <location evidence="1 8">Cell outer membrane</location>
        <topology evidence="1 8">Multi-pass membrane protein</topology>
    </subcellularLocation>
</comment>
<evidence type="ECO:0000313" key="13">
    <source>
        <dbReference type="Proteomes" id="UP000260644"/>
    </source>
</evidence>
<proteinExistence type="inferred from homology"/>
<dbReference type="GO" id="GO:0009279">
    <property type="term" value="C:cell outer membrane"/>
    <property type="evidence" value="ECO:0007669"/>
    <property type="project" value="UniProtKB-SubCell"/>
</dbReference>
<gene>
    <name evidence="12" type="ORF">DVR12_26800</name>
</gene>
<dbReference type="Gene3D" id="2.170.130.10">
    <property type="entry name" value="TonB-dependent receptor, plug domain"/>
    <property type="match status" value="1"/>
</dbReference>
<dbReference type="Pfam" id="PF13715">
    <property type="entry name" value="CarbopepD_reg_2"/>
    <property type="match status" value="1"/>
</dbReference>
<accession>A0A3E1Y2C8</accession>
<dbReference type="Gene3D" id="2.40.170.20">
    <property type="entry name" value="TonB-dependent receptor, beta-barrel domain"/>
    <property type="match status" value="1"/>
</dbReference>
<sequence>MYLMDSPLYISHHSIFQEIRNITASTNRLINTLLQPISFYQSKYGKMINPLLPRYTKKWQLLCSLILAALLCQLPLLTTAQLSNLIVKGLVTDERGQPVIGASIQIKGTSNGTVTNAVGEFSISASKGNTLIITSMGFAEKQVIVEDASKKFTVALVPAAKDMNEVVVVGYGTQKRKDITGAIVSVNDAALREVPAANIQQALQGRAAGLEIQRTGTAPGAGAQIRIRGTRSISGSNDPLVVVDGIPFEGSLNDLNPGDIASIDVLKDASATAIYGSRGANGVIIVTSKRGKNGETRIAYNGYYGISTVANKYPVFNASEYQSMRNISTWGGGYQPEEIKSMATGRTTDWQDLMYSNGHRTDNNITISGGHEGNTFSLGGGYYNEKAVLPGQDFSRYSAKATVDTRIGKRLKVGLATLNQVSITNGAQFVAGKTMFPILANSPLMPAYDSLGKVIPLPNGNLDDNNAFTYSPLLLKNNDNNWVDKMRRLTTNNSFYGEYQIIDGLKYRMNLGLSYRQQENDQFQSSNTALRPAFFRGNRGNTASVFNEEAWGYTLEHLLYYDKEIGKHRIGFTGLYSIQENHLHNSSASKDSIADDFVQFYNLSLSNATPYPTLGGGENSWALISYMARVNYAYDDRYLLTLTGRMDGSSRLAPGRKWHSYPAVSAGWIISKESFMENIPVLSNLKLRVGWGQTSNQAVSPYASLGLVSNNNYLTAPGNIIRYNFGSDIKTGYQLVTLPNPNLQWEYTQTNNIGLDFGLLKDRITGTIEYYHTKTNNILYNVQLPPTSGVAGAYQTNIGEMENKGMELSLSTVNIRSASGVTWTTDLNLFFNKNKILKLSNQVTQDIANQLFVGYPMTAIYDYKKLGIWQSNEAEEAAKYGASPGMIKLEDRSGPDGKPDGKISEAYDRYVIGSMDAKLQGGFTSRLSYKGIDFSFVLYARFGGLLVSQLHQPVASYLTNMDGKRSGIKVDYWTPTNPSNWFPMPSNTISTISTAWTTLGYYDASFVKIRSVNLGYTFNSHLLNQLKAQQIRLYFTVDNVATLFSPFFKQTGVDPEGTGVGNQGVGNPGNLRANGSGNGAITIGAGTPPTRSFTFGANITL</sequence>
<dbReference type="SUPFAM" id="SSF49464">
    <property type="entry name" value="Carboxypeptidase regulatory domain-like"/>
    <property type="match status" value="1"/>
</dbReference>
<evidence type="ECO:0000256" key="3">
    <source>
        <dbReference type="ARBA" id="ARBA00022452"/>
    </source>
</evidence>
<reference evidence="12 13" key="1">
    <citation type="submission" date="2018-07" db="EMBL/GenBank/DDBJ databases">
        <title>Chitinophaga K2CV101002-2 sp. nov., isolated from a monsoon evergreen broad-leaved forest soil.</title>
        <authorList>
            <person name="Lv Y."/>
        </authorList>
    </citation>
    <scope>NUCLEOTIDE SEQUENCE [LARGE SCALE GENOMIC DNA]</scope>
    <source>
        <strain evidence="12 13">GDMCC 1.1288</strain>
    </source>
</reference>
<dbReference type="InterPro" id="IPR008969">
    <property type="entry name" value="CarboxyPept-like_regulatory"/>
</dbReference>
<name>A0A3E1Y2C8_9BACT</name>
<keyword evidence="13" id="KW-1185">Reference proteome</keyword>
<dbReference type="InterPro" id="IPR036942">
    <property type="entry name" value="Beta-barrel_TonB_sf"/>
</dbReference>